<accession>A0A6A3XGL1</accession>
<evidence type="ECO:0000313" key="7">
    <source>
        <dbReference type="Proteomes" id="UP000460718"/>
    </source>
</evidence>
<evidence type="ECO:0000313" key="3">
    <source>
        <dbReference type="EMBL" id="KAE9202303.1"/>
    </source>
</evidence>
<evidence type="ECO:0000313" key="6">
    <source>
        <dbReference type="Proteomes" id="UP000440367"/>
    </source>
</evidence>
<dbReference type="EMBL" id="QXFW01000939">
    <property type="protein sequence ID" value="KAE8999727.1"/>
    <property type="molecule type" value="Genomic_DNA"/>
</dbReference>
<proteinExistence type="predicted"/>
<evidence type="ECO:0000313" key="1">
    <source>
        <dbReference type="EMBL" id="KAE8999727.1"/>
    </source>
</evidence>
<evidence type="ECO:0000313" key="5">
    <source>
        <dbReference type="Proteomes" id="UP000433483"/>
    </source>
</evidence>
<dbReference type="Proteomes" id="UP000433483">
    <property type="component" value="Unassembled WGS sequence"/>
</dbReference>
<evidence type="ECO:0000313" key="2">
    <source>
        <dbReference type="EMBL" id="KAE9190165.1"/>
    </source>
</evidence>
<dbReference type="Proteomes" id="UP000476176">
    <property type="component" value="Unassembled WGS sequence"/>
</dbReference>
<dbReference type="EMBL" id="QXGD01001620">
    <property type="protein sequence ID" value="KAE9202303.1"/>
    <property type="molecule type" value="Genomic_DNA"/>
</dbReference>
<evidence type="ECO:0000313" key="8">
    <source>
        <dbReference type="Proteomes" id="UP000476176"/>
    </source>
</evidence>
<keyword evidence="5" id="KW-1185">Reference proteome</keyword>
<dbReference type="EMBL" id="QXGC01000936">
    <property type="protein sequence ID" value="KAE9216036.1"/>
    <property type="molecule type" value="Genomic_DNA"/>
</dbReference>
<dbReference type="AlphaFoldDB" id="A0A6A3XGL1"/>
<reference evidence="5 6" key="1">
    <citation type="submission" date="2018-08" db="EMBL/GenBank/DDBJ databases">
        <title>Genomic investigation of the strawberry pathogen Phytophthora fragariae indicates pathogenicity is determined by transcriptional variation in three key races.</title>
        <authorList>
            <person name="Adams T.M."/>
            <person name="Armitage A.D."/>
            <person name="Sobczyk M.K."/>
            <person name="Bates H.J."/>
            <person name="Dunwell J.M."/>
            <person name="Nellist C.F."/>
            <person name="Harrison R.J."/>
        </authorList>
    </citation>
    <scope>NUCLEOTIDE SEQUENCE [LARGE SCALE GENOMIC DNA]</scope>
    <source>
        <strain evidence="3 6">BC-1</strain>
        <strain evidence="4 8">BC-23</strain>
        <strain evidence="2 5">NOV-27</strain>
        <strain evidence="1 7">SCRP245</strain>
    </source>
</reference>
<protein>
    <submittedName>
        <fullName evidence="3">Uncharacterized protein</fullName>
    </submittedName>
</protein>
<organism evidence="3 6">
    <name type="scientific">Phytophthora fragariae</name>
    <dbReference type="NCBI Taxonomy" id="53985"/>
    <lineage>
        <taxon>Eukaryota</taxon>
        <taxon>Sar</taxon>
        <taxon>Stramenopiles</taxon>
        <taxon>Oomycota</taxon>
        <taxon>Peronosporomycetes</taxon>
        <taxon>Peronosporales</taxon>
        <taxon>Peronosporaceae</taxon>
        <taxon>Phytophthora</taxon>
    </lineage>
</organism>
<sequence>MRHFQLFGKTNGYGKRIIDACDEELFRGLEIGAHVIGRPDLITDEVVKRFLADQPRSPPGMYLKAVREATSSASCSAM</sequence>
<name>A0A6A3XGL1_9STRA</name>
<dbReference type="Proteomes" id="UP000460718">
    <property type="component" value="Unassembled WGS sequence"/>
</dbReference>
<comment type="caution">
    <text evidence="3">The sequence shown here is derived from an EMBL/GenBank/DDBJ whole genome shotgun (WGS) entry which is preliminary data.</text>
</comment>
<dbReference type="OrthoDB" id="129387at2759"/>
<evidence type="ECO:0000313" key="4">
    <source>
        <dbReference type="EMBL" id="KAE9216036.1"/>
    </source>
</evidence>
<dbReference type="Proteomes" id="UP000440367">
    <property type="component" value="Unassembled WGS sequence"/>
</dbReference>
<dbReference type="EMBL" id="QXGB01001477">
    <property type="protein sequence ID" value="KAE9190165.1"/>
    <property type="molecule type" value="Genomic_DNA"/>
</dbReference>
<gene>
    <name evidence="3" type="ORF">PF002_g21288</name>
    <name evidence="4" type="ORF">PF004_g14572</name>
    <name evidence="2" type="ORF">PF005_g19365</name>
    <name evidence="1" type="ORF">PF011_g14507</name>
</gene>